<feature type="region of interest" description="Disordered" evidence="1">
    <location>
        <begin position="1"/>
        <end position="29"/>
    </location>
</feature>
<proteinExistence type="predicted"/>
<dbReference type="GeneID" id="87636355"/>
<evidence type="ECO:0000313" key="3">
    <source>
        <dbReference type="Proteomes" id="UP001456562"/>
    </source>
</evidence>
<feature type="compositionally biased region" description="Pro residues" evidence="1">
    <location>
        <begin position="7"/>
        <end position="21"/>
    </location>
</feature>
<name>A0ABV1QFU5_STRMI</name>
<organism evidence="2 3">
    <name type="scientific">Streptomyces microflavus</name>
    <name type="common">Streptomyces lipmanii</name>
    <dbReference type="NCBI Taxonomy" id="1919"/>
    <lineage>
        <taxon>Bacteria</taxon>
        <taxon>Bacillati</taxon>
        <taxon>Actinomycetota</taxon>
        <taxon>Actinomycetes</taxon>
        <taxon>Kitasatosporales</taxon>
        <taxon>Streptomycetaceae</taxon>
        <taxon>Streptomyces</taxon>
    </lineage>
</organism>
<accession>A0ABV1QFU5</accession>
<dbReference type="EMBL" id="JBEJUE010000090">
    <property type="protein sequence ID" value="MER0430014.1"/>
    <property type="molecule type" value="Genomic_DNA"/>
</dbReference>
<reference evidence="2 3" key="1">
    <citation type="submission" date="2024-01" db="EMBL/GenBank/DDBJ databases">
        <title>Metagenomic exploration of the rhizosphere soil microbial community and their significance in facilitating the development of wild simulated ginseng.</title>
        <authorList>
            <person name="Huang J."/>
        </authorList>
    </citation>
    <scope>NUCLEOTIDE SEQUENCE [LARGE SCALE GENOMIC DNA]</scope>
    <source>
        <strain evidence="2 3">WY141</strain>
    </source>
</reference>
<sequence>MSRLPLMPAPAVPDSPVPAVPDPSEAATPEPAVVWGPEVLEAVRAIPAPWYAVAHPVSGGGWQISLLQAGGIVRDSFTAVGLDAADRRLQERGYLSLASAMGRDWDRLTRRRDEQGYGTPVFLDPGEDA</sequence>
<dbReference type="Proteomes" id="UP001456562">
    <property type="component" value="Unassembled WGS sequence"/>
</dbReference>
<protein>
    <submittedName>
        <fullName evidence="2">Uncharacterized protein</fullName>
    </submittedName>
</protein>
<keyword evidence="3" id="KW-1185">Reference proteome</keyword>
<comment type="caution">
    <text evidence="2">The sequence shown here is derived from an EMBL/GenBank/DDBJ whole genome shotgun (WGS) entry which is preliminary data.</text>
</comment>
<evidence type="ECO:0000256" key="1">
    <source>
        <dbReference type="SAM" id="MobiDB-lite"/>
    </source>
</evidence>
<evidence type="ECO:0000313" key="2">
    <source>
        <dbReference type="EMBL" id="MER0430014.1"/>
    </source>
</evidence>
<gene>
    <name evidence="2" type="ORF">ABR748_38490</name>
</gene>
<dbReference type="RefSeq" id="WP_233289801.1">
    <property type="nucleotide sequence ID" value="NZ_CP054927.1"/>
</dbReference>